<gene>
    <name evidence="1" type="ORF">L0665_05575</name>
</gene>
<dbReference type="RefSeq" id="WP_274924713.1">
    <property type="nucleotide sequence ID" value="NZ_JAKELO010000002.1"/>
</dbReference>
<proteinExistence type="predicted"/>
<dbReference type="PROSITE" id="PS51257">
    <property type="entry name" value="PROKAR_LIPOPROTEIN"/>
    <property type="match status" value="1"/>
</dbReference>
<comment type="caution">
    <text evidence="1">The sequence shown here is derived from an EMBL/GenBank/DDBJ whole genome shotgun (WGS) entry which is preliminary data.</text>
</comment>
<evidence type="ECO:0000313" key="1">
    <source>
        <dbReference type="EMBL" id="MDE4908078.1"/>
    </source>
</evidence>
<dbReference type="EMBL" id="JAKELO010000002">
    <property type="protein sequence ID" value="MDE4908078.1"/>
    <property type="molecule type" value="Genomic_DNA"/>
</dbReference>
<dbReference type="Proteomes" id="UP001143747">
    <property type="component" value="Unassembled WGS sequence"/>
</dbReference>
<keyword evidence="2" id="KW-1185">Reference proteome</keyword>
<organism evidence="1 2">
    <name type="scientific">Methanogenium marinum</name>
    <dbReference type="NCBI Taxonomy" id="348610"/>
    <lineage>
        <taxon>Archaea</taxon>
        <taxon>Methanobacteriati</taxon>
        <taxon>Methanobacteriota</taxon>
        <taxon>Stenosarchaea group</taxon>
        <taxon>Methanomicrobia</taxon>
        <taxon>Methanomicrobiales</taxon>
        <taxon>Methanomicrobiaceae</taxon>
        <taxon>Methanogenium</taxon>
    </lineage>
</organism>
<protein>
    <submittedName>
        <fullName evidence="1">Uncharacterized protein</fullName>
    </submittedName>
</protein>
<sequence length="78" mass="8324">MPKSGFPFFFRRITLITAIAVCLILSCIACGCTSFSSGTDDDGYQPSTFEPTIRPTHIPIPSPTIVCEPTDNLTAAAV</sequence>
<accession>A0A9Q4KTQ5</accession>
<reference evidence="1" key="1">
    <citation type="submission" date="2022-01" db="EMBL/GenBank/DDBJ databases">
        <title>Draft genome of Methanogenium marinum DSM 15558.</title>
        <authorList>
            <person name="Chen S.-C."/>
            <person name="You Y.-T."/>
        </authorList>
    </citation>
    <scope>NUCLEOTIDE SEQUENCE</scope>
    <source>
        <strain evidence="1">DSM 15558</strain>
    </source>
</reference>
<evidence type="ECO:0000313" key="2">
    <source>
        <dbReference type="Proteomes" id="UP001143747"/>
    </source>
</evidence>
<name>A0A9Q4KTQ5_9EURY</name>
<dbReference type="AlphaFoldDB" id="A0A9Q4KTQ5"/>